<feature type="repeat" description="RCC1" evidence="1">
    <location>
        <begin position="336"/>
        <end position="385"/>
    </location>
</feature>
<dbReference type="EMBL" id="QDEB01028790">
    <property type="protein sequence ID" value="RZC40109.1"/>
    <property type="molecule type" value="Genomic_DNA"/>
</dbReference>
<sequence>SCLINIVKGTARRGEDGDQSKVRRQPKPIKPKKMIKVDGQFIVSAACNNGTTALVTRDGELLMFGKDSAHVDSTTGLVCNLKGEFVVQVALGKAHAVALTSKGQVYTFGINNKYQCGRDFVTSNKEGNCFLNLNDIQYTKCTFGGPSHNIVAMDTCGTQDEHDLYEEIDENRKDSDNVAGGSDNVIEPHQNMCPAGMHSWHDNKCMICTVCRECTGYSISCLSSMSAERNPGQECGCGEGDSGCSVCGCCRICAREVVDNSELADLAGMMRLDLIFRDKVLIPPRQRTKLQEQIQSRLEERKGRGRKSGAGPSKQTAKVKSIRPVVAATPTHRSNNTVYSFGSNLYGQLGCGDILAKNSIQLVKLPCSAIHVAAGSNHTVILTAKGEVYTFGNYQKSTFYFSTGFFSAWPKQQFKVQQSKNSLVLHSSANT</sequence>
<feature type="non-terminal residue" evidence="3">
    <location>
        <position position="1"/>
    </location>
</feature>
<protein>
    <submittedName>
        <fullName evidence="3">RCC1 domain containing protein</fullName>
    </submittedName>
</protein>
<feature type="non-terminal residue" evidence="3">
    <location>
        <position position="431"/>
    </location>
</feature>
<name>A0A482W5S1_ASBVE</name>
<keyword evidence="4" id="KW-1185">Reference proteome</keyword>
<dbReference type="PANTHER" id="PTHR45943">
    <property type="entry name" value="E3 UBIQUITIN-PROTEIN LIGASE MYCBP2"/>
    <property type="match status" value="1"/>
</dbReference>
<comment type="caution">
    <text evidence="3">The sequence shown here is derived from an EMBL/GenBank/DDBJ whole genome shotgun (WGS) entry which is preliminary data.</text>
</comment>
<gene>
    <name evidence="3" type="ORF">BDFB_009408</name>
</gene>
<evidence type="ECO:0000313" key="4">
    <source>
        <dbReference type="Proteomes" id="UP000292052"/>
    </source>
</evidence>
<dbReference type="PANTHER" id="PTHR45943:SF1">
    <property type="entry name" value="E3 UBIQUITIN-PROTEIN LIGASE MYCBP2"/>
    <property type="match status" value="1"/>
</dbReference>
<accession>A0A482W5S1</accession>
<dbReference type="STRING" id="1661398.A0A482W5S1"/>
<dbReference type="Pfam" id="PF13540">
    <property type="entry name" value="RCC1_2"/>
    <property type="match status" value="1"/>
</dbReference>
<dbReference type="Pfam" id="PF00415">
    <property type="entry name" value="RCC1"/>
    <property type="match status" value="1"/>
</dbReference>
<evidence type="ECO:0000313" key="3">
    <source>
        <dbReference type="EMBL" id="RZC40109.1"/>
    </source>
</evidence>
<dbReference type="GO" id="GO:0007411">
    <property type="term" value="P:axon guidance"/>
    <property type="evidence" value="ECO:0007669"/>
    <property type="project" value="TreeGrafter"/>
</dbReference>
<dbReference type="InterPro" id="IPR000408">
    <property type="entry name" value="Reg_chr_condens"/>
</dbReference>
<dbReference type="AlphaFoldDB" id="A0A482W5S1"/>
<evidence type="ECO:0000256" key="2">
    <source>
        <dbReference type="SAM" id="MobiDB-lite"/>
    </source>
</evidence>
<dbReference type="OrthoDB" id="6050183at2759"/>
<dbReference type="GO" id="GO:0005886">
    <property type="term" value="C:plasma membrane"/>
    <property type="evidence" value="ECO:0007669"/>
    <property type="project" value="TreeGrafter"/>
</dbReference>
<dbReference type="GO" id="GO:0061630">
    <property type="term" value="F:ubiquitin protein ligase activity"/>
    <property type="evidence" value="ECO:0007669"/>
    <property type="project" value="TreeGrafter"/>
</dbReference>
<dbReference type="Gene3D" id="2.130.10.30">
    <property type="entry name" value="Regulator of chromosome condensation 1/beta-lactamase-inhibitor protein II"/>
    <property type="match status" value="2"/>
</dbReference>
<dbReference type="GO" id="GO:0005634">
    <property type="term" value="C:nucleus"/>
    <property type="evidence" value="ECO:0007669"/>
    <property type="project" value="TreeGrafter"/>
</dbReference>
<organism evidence="3 4">
    <name type="scientific">Asbolus verrucosus</name>
    <name type="common">Desert ironclad beetle</name>
    <dbReference type="NCBI Taxonomy" id="1661398"/>
    <lineage>
        <taxon>Eukaryota</taxon>
        <taxon>Metazoa</taxon>
        <taxon>Ecdysozoa</taxon>
        <taxon>Arthropoda</taxon>
        <taxon>Hexapoda</taxon>
        <taxon>Insecta</taxon>
        <taxon>Pterygota</taxon>
        <taxon>Neoptera</taxon>
        <taxon>Endopterygota</taxon>
        <taxon>Coleoptera</taxon>
        <taxon>Polyphaga</taxon>
        <taxon>Cucujiformia</taxon>
        <taxon>Tenebrionidae</taxon>
        <taxon>Pimeliinae</taxon>
        <taxon>Asbolus</taxon>
    </lineage>
</organism>
<reference evidence="3 4" key="1">
    <citation type="submission" date="2017-03" db="EMBL/GenBank/DDBJ databases">
        <title>Genome of the blue death feigning beetle - Asbolus verrucosus.</title>
        <authorList>
            <person name="Rider S.D."/>
        </authorList>
    </citation>
    <scope>NUCLEOTIDE SEQUENCE [LARGE SCALE GENOMIC DNA]</scope>
    <source>
        <strain evidence="3">Butters</strain>
        <tissue evidence="3">Head and leg muscle</tissue>
    </source>
</reference>
<dbReference type="Proteomes" id="UP000292052">
    <property type="component" value="Unassembled WGS sequence"/>
</dbReference>
<dbReference type="PROSITE" id="PS50012">
    <property type="entry name" value="RCC1_3"/>
    <property type="match status" value="1"/>
</dbReference>
<evidence type="ECO:0000256" key="1">
    <source>
        <dbReference type="PROSITE-ProRule" id="PRU00235"/>
    </source>
</evidence>
<proteinExistence type="predicted"/>
<dbReference type="GO" id="GO:0008582">
    <property type="term" value="P:regulation of synaptic assembly at neuromuscular junction"/>
    <property type="evidence" value="ECO:0007669"/>
    <property type="project" value="TreeGrafter"/>
</dbReference>
<dbReference type="InterPro" id="IPR009091">
    <property type="entry name" value="RCC1/BLIP-II"/>
</dbReference>
<dbReference type="SUPFAM" id="SSF50985">
    <property type="entry name" value="RCC1/BLIP-II"/>
    <property type="match status" value="1"/>
</dbReference>
<feature type="region of interest" description="Disordered" evidence="2">
    <location>
        <begin position="297"/>
        <end position="318"/>
    </location>
</feature>